<feature type="region of interest" description="Disordered" evidence="1">
    <location>
        <begin position="61"/>
        <end position="83"/>
    </location>
</feature>
<dbReference type="InterPro" id="IPR009061">
    <property type="entry name" value="DNA-bd_dom_put_sf"/>
</dbReference>
<dbReference type="SUPFAM" id="SSF46955">
    <property type="entry name" value="Putative DNA-binding domain"/>
    <property type="match status" value="1"/>
</dbReference>
<dbReference type="AlphaFoldDB" id="A0A126QJH2"/>
<reference evidence="3 5" key="1">
    <citation type="journal article" date="2016" name="Front. Microbiol.">
        <title>Genome Sequence of the Piezophilic, Mesophilic Sulfate-Reducing Bacterium Desulfovibrio indicus J2T.</title>
        <authorList>
            <person name="Cao J."/>
            <person name="Maignien L."/>
            <person name="Shao Z."/>
            <person name="Alain K."/>
            <person name="Jebbar M."/>
        </authorList>
    </citation>
    <scope>NUCLEOTIDE SEQUENCE [LARGE SCALE GENOMIC DNA]</scope>
    <source>
        <strain evidence="3 5">J2</strain>
    </source>
</reference>
<evidence type="ECO:0000313" key="4">
    <source>
        <dbReference type="EMBL" id="TDT87832.1"/>
    </source>
</evidence>
<feature type="compositionally biased region" description="Basic and acidic residues" evidence="1">
    <location>
        <begin position="69"/>
        <end position="83"/>
    </location>
</feature>
<accession>A0A126QJH2</accession>
<feature type="domain" description="Helix-turn-helix" evidence="2">
    <location>
        <begin position="12"/>
        <end position="61"/>
    </location>
</feature>
<keyword evidence="5" id="KW-1185">Reference proteome</keyword>
<proteinExistence type="predicted"/>
<dbReference type="Pfam" id="PF12728">
    <property type="entry name" value="HTH_17"/>
    <property type="match status" value="1"/>
</dbReference>
<evidence type="ECO:0000259" key="2">
    <source>
        <dbReference type="Pfam" id="PF12728"/>
    </source>
</evidence>
<evidence type="ECO:0000256" key="1">
    <source>
        <dbReference type="SAM" id="MobiDB-lite"/>
    </source>
</evidence>
<sequence length="83" mass="9476">MDSRDVPKPPKLLTVREVADYLRVHQRTAYRLITGGDIKAVKIGSQWRVPEQSLMEFIESGMNAPVPTGKKEREPDQFKLPLD</sequence>
<evidence type="ECO:0000313" key="5">
    <source>
        <dbReference type="Proteomes" id="UP000055611"/>
    </source>
</evidence>
<dbReference type="KEGG" id="dej:AWY79_02855"/>
<dbReference type="GO" id="GO:0003677">
    <property type="term" value="F:DNA binding"/>
    <property type="evidence" value="ECO:0007669"/>
    <property type="project" value="InterPro"/>
</dbReference>
<dbReference type="EMBL" id="CP014206">
    <property type="protein sequence ID" value="AMK10130.1"/>
    <property type="molecule type" value="Genomic_DNA"/>
</dbReference>
<evidence type="ECO:0000313" key="6">
    <source>
        <dbReference type="Proteomes" id="UP000295506"/>
    </source>
</evidence>
<dbReference type="OrthoDB" id="5525992at2"/>
<name>A0A126QJH2_9BACT</name>
<dbReference type="InterPro" id="IPR041657">
    <property type="entry name" value="HTH_17"/>
</dbReference>
<dbReference type="EMBL" id="SOBK01000007">
    <property type="protein sequence ID" value="TDT87832.1"/>
    <property type="molecule type" value="Genomic_DNA"/>
</dbReference>
<dbReference type="InterPro" id="IPR010093">
    <property type="entry name" value="SinI_DNA-bd"/>
</dbReference>
<dbReference type="Proteomes" id="UP000055611">
    <property type="component" value="Chromosome"/>
</dbReference>
<gene>
    <name evidence="3" type="ORF">AWY79_02855</name>
    <name evidence="4" type="ORF">EDC59_10727</name>
</gene>
<evidence type="ECO:0000313" key="3">
    <source>
        <dbReference type="EMBL" id="AMK10130.1"/>
    </source>
</evidence>
<reference evidence="4 6" key="2">
    <citation type="submission" date="2019-03" db="EMBL/GenBank/DDBJ databases">
        <title>Genomic Encyclopedia of Type Strains, Phase IV (KMG-IV): sequencing the most valuable type-strain genomes for metagenomic binning, comparative biology and taxonomic classification.</title>
        <authorList>
            <person name="Goeker M."/>
        </authorList>
    </citation>
    <scope>NUCLEOTIDE SEQUENCE [LARGE SCALE GENOMIC DNA]</scope>
    <source>
        <strain evidence="4 6">DSM 101483</strain>
    </source>
</reference>
<dbReference type="RefSeq" id="WP_066800001.1">
    <property type="nucleotide sequence ID" value="NZ_CP014206.1"/>
</dbReference>
<dbReference type="Proteomes" id="UP000295506">
    <property type="component" value="Unassembled WGS sequence"/>
</dbReference>
<dbReference type="NCBIfam" id="TIGR01764">
    <property type="entry name" value="excise"/>
    <property type="match status" value="1"/>
</dbReference>
<organism evidence="4 6">
    <name type="scientific">Pseudodesulfovibrio indicus</name>
    <dbReference type="NCBI Taxonomy" id="1716143"/>
    <lineage>
        <taxon>Bacteria</taxon>
        <taxon>Pseudomonadati</taxon>
        <taxon>Thermodesulfobacteriota</taxon>
        <taxon>Desulfovibrionia</taxon>
        <taxon>Desulfovibrionales</taxon>
        <taxon>Desulfovibrionaceae</taxon>
    </lineage>
</organism>
<protein>
    <submittedName>
        <fullName evidence="3 4">Excisionase</fullName>
    </submittedName>
</protein>